<feature type="domain" description="BPTI/Kunitz inhibitor" evidence="1">
    <location>
        <begin position="314"/>
        <end position="367"/>
    </location>
</feature>
<dbReference type="Proteomes" id="UP000494206">
    <property type="component" value="Unassembled WGS sequence"/>
</dbReference>
<feature type="domain" description="BPTI/Kunitz inhibitor" evidence="1">
    <location>
        <begin position="653"/>
        <end position="705"/>
    </location>
</feature>
<dbReference type="CDD" id="cd00109">
    <property type="entry name" value="Kunitz-type"/>
    <property type="match status" value="2"/>
</dbReference>
<feature type="domain" description="BPTI/Kunitz inhibitor" evidence="1">
    <location>
        <begin position="546"/>
        <end position="596"/>
    </location>
</feature>
<feature type="domain" description="BPTI/Kunitz inhibitor" evidence="1">
    <location>
        <begin position="462"/>
        <end position="498"/>
    </location>
</feature>
<dbReference type="PANTHER" id="PTHR46339">
    <property type="entry name" value="PROTEIN CBG15282-RELATED"/>
    <property type="match status" value="1"/>
</dbReference>
<dbReference type="GO" id="GO:0004867">
    <property type="term" value="F:serine-type endopeptidase inhibitor activity"/>
    <property type="evidence" value="ECO:0007669"/>
    <property type="project" value="InterPro"/>
</dbReference>
<feature type="domain" description="BPTI/Kunitz inhibitor" evidence="1">
    <location>
        <begin position="759"/>
        <end position="814"/>
    </location>
</feature>
<dbReference type="OrthoDB" id="4473401at2759"/>
<dbReference type="InterPro" id="IPR006149">
    <property type="entry name" value="EB_dom"/>
</dbReference>
<dbReference type="Pfam" id="PF14625">
    <property type="entry name" value="Lustrin_cystein"/>
    <property type="match status" value="13"/>
</dbReference>
<dbReference type="Gene3D" id="4.10.410.10">
    <property type="entry name" value="Pancreatic trypsin inhibitor Kunitz domain"/>
    <property type="match status" value="5"/>
</dbReference>
<dbReference type="SMART" id="SM00131">
    <property type="entry name" value="KU"/>
    <property type="match status" value="5"/>
</dbReference>
<accession>A0A8S1ET97</accession>
<keyword evidence="3" id="KW-1185">Reference proteome</keyword>
<organism evidence="2 3">
    <name type="scientific">Caenorhabditis bovis</name>
    <dbReference type="NCBI Taxonomy" id="2654633"/>
    <lineage>
        <taxon>Eukaryota</taxon>
        <taxon>Metazoa</taxon>
        <taxon>Ecdysozoa</taxon>
        <taxon>Nematoda</taxon>
        <taxon>Chromadorea</taxon>
        <taxon>Rhabditida</taxon>
        <taxon>Rhabditina</taxon>
        <taxon>Rhabditomorpha</taxon>
        <taxon>Rhabditoidea</taxon>
        <taxon>Rhabditidae</taxon>
        <taxon>Peloderinae</taxon>
        <taxon>Caenorhabditis</taxon>
    </lineage>
</organism>
<dbReference type="SUPFAM" id="SSF57362">
    <property type="entry name" value="BPTI-like"/>
    <property type="match status" value="5"/>
</dbReference>
<dbReference type="PROSITE" id="PS50279">
    <property type="entry name" value="BPTI_KUNITZ_2"/>
    <property type="match status" value="5"/>
</dbReference>
<evidence type="ECO:0000259" key="1">
    <source>
        <dbReference type="PROSITE" id="PS50279"/>
    </source>
</evidence>
<dbReference type="PANTHER" id="PTHR46339:SF5">
    <property type="entry name" value="BPTI_KUNITZ INHIBITOR DOMAIN-CONTAINING PROTEIN"/>
    <property type="match status" value="1"/>
</dbReference>
<dbReference type="InterPro" id="IPR053014">
    <property type="entry name" value="Cuticle_assoc_divergent"/>
</dbReference>
<dbReference type="InterPro" id="IPR020901">
    <property type="entry name" value="Prtase_inh_Kunz-CS"/>
</dbReference>
<evidence type="ECO:0000313" key="2">
    <source>
        <dbReference type="EMBL" id="CAB3406930.1"/>
    </source>
</evidence>
<dbReference type="InterPro" id="IPR002223">
    <property type="entry name" value="Kunitz_BPTI"/>
</dbReference>
<protein>
    <recommendedName>
        <fullName evidence="1">BPTI/Kunitz inhibitor domain-containing protein</fullName>
    </recommendedName>
</protein>
<dbReference type="PROSITE" id="PS00280">
    <property type="entry name" value="BPTI_KUNITZ_1"/>
    <property type="match status" value="2"/>
</dbReference>
<reference evidence="2 3" key="1">
    <citation type="submission" date="2020-04" db="EMBL/GenBank/DDBJ databases">
        <authorList>
            <person name="Laetsch R D."/>
            <person name="Stevens L."/>
            <person name="Kumar S."/>
            <person name="Blaxter L. M."/>
        </authorList>
    </citation>
    <scope>NUCLEOTIDE SEQUENCE [LARGE SCALE GENOMIC DNA]</scope>
</reference>
<dbReference type="SMART" id="SM00289">
    <property type="entry name" value="WR1"/>
    <property type="match status" value="16"/>
</dbReference>
<dbReference type="InterPro" id="IPR036880">
    <property type="entry name" value="Kunitz_BPTI_sf"/>
</dbReference>
<proteinExistence type="predicted"/>
<name>A0A8S1ET97_9PELO</name>
<dbReference type="InterPro" id="IPR006150">
    <property type="entry name" value="Cys_repeat_1"/>
</dbReference>
<sequence length="1550" mass="168408">MFSAKLPASAKLSSRNYYSAARPCQINDVCAECSLTSELSTKCIETDEKMPFLFCNPRTKKIDIEHSSYLACANGTWRQEICSEDGHVHFSTSTRQCIDPALQIFHSQGTSGSGRVGDICSFNTDCLGGMYCAIGQCRCLSTYVAVDAYCYEKISPSDSGCFYDVQCSSVWPDSYCKNGQCLCPSEDMIAVKTKDGTLCVWSSTAEPACPLPSLPPPDSPSSLVVLPAAAGKTSVTIAPCNPHSSETPKREEDLVERQQNFKCTVRGIHGDEPDPQDVSDIYDCIDNSKFWKEQGLDTSSHPIGVCCMNRAFTCMQPKKGESDALGSVPRWYFNSVMGSCQQFLFDPTGSEVSPNNFETLDHCESFCKDTCPRGNPAYLSTRGASSSSRIPQTGCSTVNPCSDPFVCAEVASQSMCCASRKTLCSEGGGRAKDPKRSTPYDAGHRFDQLTGETANFALGISTRYYYNPTDGQCHPFTYNGFIGNFNNFQNQADCQLFCARLQCPHGSPLTNGNGSPQRCGRDTDCPSTHTCAMEHQVCCPTPQTLCTEPLRVGDCKQSVRQFWYNAETKTCESFLYTGCQGNNNRFNSLNECQSYCKNINAEPKCPQGRAYVDFSGKFMQCGEGLGGTACPANYECTFDGLVYGCCPSKAYTCSLQVNKGIACGSGSSYRYFYNNQAKECQSFLFLGCDGNSNNFPSIDKCQNYCEIAICPNGGSPLRTNSKVRSCSNAEPCPSGYDCSIVEANGVMQRRCCPSKVSICSKPPQMGMLPKCSSGSGQIRYYFNMALQTCSSYTSNGCDTSLNSFSSMSECEDFCMSAGCSLGDTVYKDPNSNKPYVCNTALQNNCPVNYECTLNALTQEHTCCGSDSMGVCPRGEKAFMDPRTNTPRQCAMAADGKCPGGYLCRFSKTNHKYYCCGSLTGAMCPSGRALYRYSTTQLPVQCHISPLHSSCPTGFACLSDVAGAFQGYCCSQNPICPGEVAFHIDEKTLQPTTCTNEGFSFCPQGYTCQQQPETTNFYCCQGEEKIGVNDGCPPGQYAFVQDDETVKSCDPFITEEATCPMDFTCQWSLTNQKYQCCGTRPTRAIKPVVLDDGCPAKQFALIDKRTNQTRACTAGEAKSCPTGFFCQFSAKKGQFQCCGQSGGCPIGRAAYIAVDGNAQECLPGADMCADGYECVKSVAHRNKNICCSRDEGGCAENEARVGGLCVVRVKVGGACHTHDECTDGAECLKNVCACEAKKKEHKGKCVDEECTDDYIRIDGKCEKRAVMGDACKSSLQCISNSRCISGLCGCAKGEVPEGNSCVKEENASKSVPKSRPVKISDDEICLIKSEKPYYEGEKQTLKSCILTNDDCPLGFKCQYSEMVSQNVCCGKDQTESTTTIKTTTTVKSTTTKRRPYKRDNHCPSGMSPYLVNGRAKSCATTSCPYGYQCKFSNQIKDYFCCSKSSKKSASNRIPGGGCERGSALLYPSTQEPVQCDPLARGCPQGYMCLPHVVSKRYQCCSVSAIRDPSEDADIECPSYMVKMVQEVDGQPKLKCVKNCPAGQKAVNGLCT</sequence>
<comment type="caution">
    <text evidence="2">The sequence shown here is derived from an EMBL/GenBank/DDBJ whole genome shotgun (WGS) entry which is preliminary data.</text>
</comment>
<dbReference type="CDD" id="cd22593">
    <property type="entry name" value="Kunitz_conkunitzin"/>
    <property type="match status" value="2"/>
</dbReference>
<dbReference type="Pfam" id="PF00014">
    <property type="entry name" value="Kunitz_BPTI"/>
    <property type="match status" value="5"/>
</dbReference>
<evidence type="ECO:0000313" key="3">
    <source>
        <dbReference type="Proteomes" id="UP000494206"/>
    </source>
</evidence>
<dbReference type="Pfam" id="PF01683">
    <property type="entry name" value="EB"/>
    <property type="match status" value="3"/>
</dbReference>
<dbReference type="PRINTS" id="PR00759">
    <property type="entry name" value="BASICPTASE"/>
</dbReference>
<dbReference type="EMBL" id="CADEPM010000005">
    <property type="protein sequence ID" value="CAB3406930.1"/>
    <property type="molecule type" value="Genomic_DNA"/>
</dbReference>
<dbReference type="InterPro" id="IPR028150">
    <property type="entry name" value="Lustrin_cystein"/>
</dbReference>
<gene>
    <name evidence="2" type="ORF">CBOVIS_LOCUS8929</name>
</gene>